<dbReference type="Proteomes" id="UP000475765">
    <property type="component" value="Unassembled WGS sequence"/>
</dbReference>
<dbReference type="AlphaFoldDB" id="A0A9W7UXE8"/>
<accession>A0A9W7UXE8</accession>
<gene>
    <name evidence="1" type="ORF">F8172_10405</name>
</gene>
<name>A0A9W7UXE8_BACCE</name>
<organism evidence="1 2">
    <name type="scientific">Bacillus cereus</name>
    <dbReference type="NCBI Taxonomy" id="1396"/>
    <lineage>
        <taxon>Bacteria</taxon>
        <taxon>Bacillati</taxon>
        <taxon>Bacillota</taxon>
        <taxon>Bacilli</taxon>
        <taxon>Bacillales</taxon>
        <taxon>Bacillaceae</taxon>
        <taxon>Bacillus</taxon>
        <taxon>Bacillus cereus group</taxon>
    </lineage>
</organism>
<proteinExistence type="predicted"/>
<dbReference type="EMBL" id="WBPP01000011">
    <property type="protein sequence ID" value="KAB2397469.1"/>
    <property type="molecule type" value="Genomic_DNA"/>
</dbReference>
<comment type="caution">
    <text evidence="1">The sequence shown here is derived from an EMBL/GenBank/DDBJ whole genome shotgun (WGS) entry which is preliminary data.</text>
</comment>
<reference evidence="1 2" key="1">
    <citation type="submission" date="2019-10" db="EMBL/GenBank/DDBJ databases">
        <title>Bacillus from the desert of Cuatro Cinegas, Coahuila.</title>
        <authorList>
            <person name="Olmedo-Alvarez G."/>
            <person name="Saldana S."/>
            <person name="Barcelo D."/>
        </authorList>
    </citation>
    <scope>NUCLEOTIDE SEQUENCE [LARGE SCALE GENOMIC DNA]</scope>
    <source>
        <strain evidence="1 2">CH417_13T</strain>
    </source>
</reference>
<evidence type="ECO:0000313" key="1">
    <source>
        <dbReference type="EMBL" id="KAB2397469.1"/>
    </source>
</evidence>
<dbReference type="RefSeq" id="WP_151522710.1">
    <property type="nucleotide sequence ID" value="NZ_WBPL01000007.1"/>
</dbReference>
<evidence type="ECO:0000313" key="2">
    <source>
        <dbReference type="Proteomes" id="UP000475765"/>
    </source>
</evidence>
<protein>
    <submittedName>
        <fullName evidence="1">Uncharacterized protein</fullName>
    </submittedName>
</protein>
<sequence length="325" mass="38410">MLKIQYYNWGELEDLLKVQFTKSNGRTKLIDRNIAPFYEYQIVKEGRKTIGLKIIGFKGEQKSEFIQLCEEVAGFEVSFPNEKTAEKLLHLLMTGDRTIFSYEELGKFEELERRYTRQTVSVYMRKFQEIGIIPKQKQIIEGFSFDGETGELFGKGIDPNKWIYYKVYKNERKEISYSEYREMIDYMNEVEKNMIMPLIDEANDDAELINLHWKQCKKQARYSCVEEFGYLPKRALSKVLTEKAQNVFEKYFDNNIEVEDKTNETVIKVNDNPTLDDNEKDTKQKYTSFIGFLRNYEYMKVTQVEEPIGRDGKCKALEDLMSSVI</sequence>